<comment type="caution">
    <text evidence="9">The sequence shown here is derived from an EMBL/GenBank/DDBJ whole genome shotgun (WGS) entry which is preliminary data.</text>
</comment>
<evidence type="ECO:0000256" key="4">
    <source>
        <dbReference type="ARBA" id="ARBA00022827"/>
    </source>
</evidence>
<evidence type="ECO:0000256" key="3">
    <source>
        <dbReference type="ARBA" id="ARBA00022630"/>
    </source>
</evidence>
<dbReference type="Gene3D" id="3.50.50.60">
    <property type="entry name" value="FAD/NAD(P)-binding domain"/>
    <property type="match status" value="1"/>
</dbReference>
<keyword evidence="6" id="KW-0503">Monooxygenase</keyword>
<gene>
    <name evidence="9" type="ORF">FTOL_01891</name>
</gene>
<keyword evidence="7" id="KW-0812">Transmembrane</keyword>
<sequence>MTKHKPLSIAIVGGGISGLCLAIGLLRHPQFELSIFESSPAFIEIGAGLALGPNAQRALGLLSPAVEQAFWNLATGNTSPEFSKRWFNFRYSSRGGQEDSDLGSIENQSGQQTVHRAKFLHALASIVPDGIVQFGKRLVRVSERGESTLLHFADGTTANADCVIGADGVHSNMRKHLLGAATPEAAPVFSGIVAYRGLIPMEHANEALDKYAHDAYLWCGDEGMVMSYPIDSGQVLNVVAAHYRSSWDEGAYVVDSKPEKLRKDFESFGEIPREIIKLLGIPKAWALLDHLPAPRLYSKNIAIVGDAAHATTPFQGAGAGQAIEDVLVLSQLLARVHCIHEIEPAFAAYDILRRPRTERIVQTSREAMELYTVTNTTEKWKQAWHGRMNWIWDIDLEAHVADALTMFEQRELGGCSCRMMDGSVQPDI</sequence>
<feature type="domain" description="FAD-binding" evidence="8">
    <location>
        <begin position="153"/>
        <end position="363"/>
    </location>
</feature>
<keyword evidence="3" id="KW-0285">Flavoprotein</keyword>
<dbReference type="PANTHER" id="PTHR46720">
    <property type="entry name" value="HYDROXYLASE, PUTATIVE (AFU_ORTHOLOGUE AFUA_3G01460)-RELATED"/>
    <property type="match status" value="1"/>
</dbReference>
<dbReference type="Pfam" id="PF01494">
    <property type="entry name" value="FAD_binding_3"/>
    <property type="match status" value="1"/>
</dbReference>
<keyword evidence="7" id="KW-0472">Membrane</keyword>
<name>A0AAE8SDT8_9HYPO</name>
<dbReference type="InterPro" id="IPR051104">
    <property type="entry name" value="FAD_monoxygenase"/>
</dbReference>
<organism evidence="9 10">
    <name type="scientific">Fusarium torulosum</name>
    <dbReference type="NCBI Taxonomy" id="33205"/>
    <lineage>
        <taxon>Eukaryota</taxon>
        <taxon>Fungi</taxon>
        <taxon>Dikarya</taxon>
        <taxon>Ascomycota</taxon>
        <taxon>Pezizomycotina</taxon>
        <taxon>Sordariomycetes</taxon>
        <taxon>Hypocreomycetidae</taxon>
        <taxon>Hypocreales</taxon>
        <taxon>Nectriaceae</taxon>
        <taxon>Fusarium</taxon>
    </lineage>
</organism>
<evidence type="ECO:0000313" key="10">
    <source>
        <dbReference type="Proteomes" id="UP001187734"/>
    </source>
</evidence>
<dbReference type="InterPro" id="IPR036188">
    <property type="entry name" value="FAD/NAD-bd_sf"/>
</dbReference>
<keyword evidence="10" id="KW-1185">Reference proteome</keyword>
<dbReference type="GO" id="GO:0004497">
    <property type="term" value="F:monooxygenase activity"/>
    <property type="evidence" value="ECO:0007669"/>
    <property type="project" value="UniProtKB-KW"/>
</dbReference>
<dbReference type="InterPro" id="IPR002938">
    <property type="entry name" value="FAD-bd"/>
</dbReference>
<keyword evidence="5" id="KW-0560">Oxidoreductase</keyword>
<protein>
    <submittedName>
        <fullName evidence="9">Related to salicylate 1-monooxygenase</fullName>
    </submittedName>
</protein>
<dbReference type="Proteomes" id="UP001187734">
    <property type="component" value="Unassembled WGS sequence"/>
</dbReference>
<comment type="cofactor">
    <cofactor evidence="1">
        <name>FAD</name>
        <dbReference type="ChEBI" id="CHEBI:57692"/>
    </cofactor>
</comment>
<evidence type="ECO:0000256" key="7">
    <source>
        <dbReference type="SAM" id="Phobius"/>
    </source>
</evidence>
<feature type="transmembrane region" description="Helical" evidence="7">
    <location>
        <begin position="7"/>
        <end position="26"/>
    </location>
</feature>
<keyword evidence="4" id="KW-0274">FAD</keyword>
<evidence type="ECO:0000256" key="2">
    <source>
        <dbReference type="ARBA" id="ARBA00007992"/>
    </source>
</evidence>
<dbReference type="AlphaFoldDB" id="A0AAE8SDT8"/>
<evidence type="ECO:0000256" key="5">
    <source>
        <dbReference type="ARBA" id="ARBA00023002"/>
    </source>
</evidence>
<evidence type="ECO:0000313" key="9">
    <source>
        <dbReference type="EMBL" id="SPJ72163.1"/>
    </source>
</evidence>
<comment type="similarity">
    <text evidence="2">Belongs to the paxM FAD-dependent monooxygenase family.</text>
</comment>
<dbReference type="GO" id="GO:0071949">
    <property type="term" value="F:FAD binding"/>
    <property type="evidence" value="ECO:0007669"/>
    <property type="project" value="InterPro"/>
</dbReference>
<dbReference type="PRINTS" id="PR00420">
    <property type="entry name" value="RNGMNOXGNASE"/>
</dbReference>
<dbReference type="SUPFAM" id="SSF51905">
    <property type="entry name" value="FAD/NAD(P)-binding domain"/>
    <property type="match status" value="1"/>
</dbReference>
<dbReference type="SUPFAM" id="SSF54373">
    <property type="entry name" value="FAD-linked reductases, C-terminal domain"/>
    <property type="match status" value="1"/>
</dbReference>
<proteinExistence type="inferred from homology"/>
<dbReference type="GO" id="GO:0044550">
    <property type="term" value="P:secondary metabolite biosynthetic process"/>
    <property type="evidence" value="ECO:0007669"/>
    <property type="project" value="TreeGrafter"/>
</dbReference>
<keyword evidence="7" id="KW-1133">Transmembrane helix</keyword>
<evidence type="ECO:0000256" key="1">
    <source>
        <dbReference type="ARBA" id="ARBA00001974"/>
    </source>
</evidence>
<accession>A0AAE8SDT8</accession>
<evidence type="ECO:0000256" key="6">
    <source>
        <dbReference type="ARBA" id="ARBA00023033"/>
    </source>
</evidence>
<reference evidence="9" key="1">
    <citation type="submission" date="2018-03" db="EMBL/GenBank/DDBJ databases">
        <authorList>
            <person name="Guldener U."/>
        </authorList>
    </citation>
    <scope>NUCLEOTIDE SEQUENCE</scope>
</reference>
<evidence type="ECO:0000259" key="8">
    <source>
        <dbReference type="Pfam" id="PF01494"/>
    </source>
</evidence>
<dbReference type="PANTHER" id="PTHR46720:SF3">
    <property type="entry name" value="FAD-BINDING DOMAIN-CONTAINING PROTEIN-RELATED"/>
    <property type="match status" value="1"/>
</dbReference>
<dbReference type="EMBL" id="ONZP01000052">
    <property type="protein sequence ID" value="SPJ72163.1"/>
    <property type="molecule type" value="Genomic_DNA"/>
</dbReference>